<protein>
    <recommendedName>
        <fullName evidence="2">WW domain-containing protein</fullName>
    </recommendedName>
</protein>
<dbReference type="SUPFAM" id="SSF51045">
    <property type="entry name" value="WW domain"/>
    <property type="match status" value="1"/>
</dbReference>
<feature type="region of interest" description="Disordered" evidence="1">
    <location>
        <begin position="193"/>
        <end position="217"/>
    </location>
</feature>
<dbReference type="PROSITE" id="PS01159">
    <property type="entry name" value="WW_DOMAIN_1"/>
    <property type="match status" value="1"/>
</dbReference>
<dbReference type="Pfam" id="PF00397">
    <property type="entry name" value="WW"/>
    <property type="match status" value="1"/>
</dbReference>
<feature type="region of interest" description="Disordered" evidence="1">
    <location>
        <begin position="527"/>
        <end position="560"/>
    </location>
</feature>
<proteinExistence type="predicted"/>
<dbReference type="AlphaFoldDB" id="A0AAD5Q7B7"/>
<dbReference type="InterPro" id="IPR036020">
    <property type="entry name" value="WW_dom_sf"/>
</dbReference>
<dbReference type="Proteomes" id="UP001209570">
    <property type="component" value="Unassembled WGS sequence"/>
</dbReference>
<name>A0AAD5Q7B7_PYTIN</name>
<sequence length="560" mass="63155">MELVARSVAWATDARVWRAVADCALAIGSHRWSRAVRNALLWLWAALVGDDFIDERAEYSKQRLIKNDVYRDRLLAQEIAQLVDLSDALQLSIAQRKAFFRCFLHLDFMRRSGVSRAELLRYCDLRFAPVAAFLLPSTGAYAVSESAHRNDEFRTQRWDVVQLLCVCFSLCTMHTASMVRLCLDEAKRSIGAASQSDDDGETADRAPPGDQHTEPQPEPTLVATIEAMMAFFYGCLSPIERQFVRYLRVVCDPASLVLASLDVASIEDVACLFPVLVFPCIWLQRVVRVRVLGEVTWAKLTERRRQLEACGLSSTDVTPTSIVAAASVRVKSKRLKWISLQRAALESNGSTPRKVVPVASGSDNGLPGADRSSLEDMSQYRTVEAAWRRTADSALAIAYVMHVQTESATALSINQLQQLFEDTRAELHQRALSVPTAEVIRKNLIREYGYQFASFLFAQSSMAEAGGELLTGSAHSHKQERRAKARYAKAYRGEQLREDKRVYWKELKDPLLKRVFYHNVRTGESRWEKPSTLVRRKRRRRSDQIAQSTQHGDDSPAALI</sequence>
<dbReference type="InterPro" id="IPR001202">
    <property type="entry name" value="WW_dom"/>
</dbReference>
<feature type="region of interest" description="Disordered" evidence="1">
    <location>
        <begin position="354"/>
        <end position="373"/>
    </location>
</feature>
<dbReference type="EMBL" id="JAKCXM010000361">
    <property type="protein sequence ID" value="KAJ0395143.1"/>
    <property type="molecule type" value="Genomic_DNA"/>
</dbReference>
<organism evidence="3 4">
    <name type="scientific">Pythium insidiosum</name>
    <name type="common">Pythiosis disease agent</name>
    <dbReference type="NCBI Taxonomy" id="114742"/>
    <lineage>
        <taxon>Eukaryota</taxon>
        <taxon>Sar</taxon>
        <taxon>Stramenopiles</taxon>
        <taxon>Oomycota</taxon>
        <taxon>Peronosporomycetes</taxon>
        <taxon>Pythiales</taxon>
        <taxon>Pythiaceae</taxon>
        <taxon>Pythium</taxon>
    </lineage>
</organism>
<evidence type="ECO:0000313" key="3">
    <source>
        <dbReference type="EMBL" id="KAJ0395143.1"/>
    </source>
</evidence>
<evidence type="ECO:0000313" key="4">
    <source>
        <dbReference type="Proteomes" id="UP001209570"/>
    </source>
</evidence>
<keyword evidence="4" id="KW-1185">Reference proteome</keyword>
<comment type="caution">
    <text evidence="3">The sequence shown here is derived from an EMBL/GenBank/DDBJ whole genome shotgun (WGS) entry which is preliminary data.</text>
</comment>
<dbReference type="Gene3D" id="2.20.70.10">
    <property type="match status" value="1"/>
</dbReference>
<dbReference type="SMART" id="SM00456">
    <property type="entry name" value="WW"/>
    <property type="match status" value="1"/>
</dbReference>
<dbReference type="PROSITE" id="PS50020">
    <property type="entry name" value="WW_DOMAIN_2"/>
    <property type="match status" value="1"/>
</dbReference>
<evidence type="ECO:0000256" key="1">
    <source>
        <dbReference type="SAM" id="MobiDB-lite"/>
    </source>
</evidence>
<reference evidence="3" key="1">
    <citation type="submission" date="2021-12" db="EMBL/GenBank/DDBJ databases">
        <title>Prjna785345.</title>
        <authorList>
            <person name="Rujirawat T."/>
            <person name="Krajaejun T."/>
        </authorList>
    </citation>
    <scope>NUCLEOTIDE SEQUENCE</scope>
    <source>
        <strain evidence="3">Pi057C3</strain>
    </source>
</reference>
<feature type="domain" description="WW" evidence="2">
    <location>
        <begin position="504"/>
        <end position="532"/>
    </location>
</feature>
<dbReference type="CDD" id="cd00201">
    <property type="entry name" value="WW"/>
    <property type="match status" value="1"/>
</dbReference>
<evidence type="ECO:0000259" key="2">
    <source>
        <dbReference type="PROSITE" id="PS50020"/>
    </source>
</evidence>
<accession>A0AAD5Q7B7</accession>
<gene>
    <name evidence="3" type="ORF">P43SY_002427</name>
</gene>